<dbReference type="EMBL" id="PJLB01000011">
    <property type="protein sequence ID" value="PND00488.1"/>
    <property type="molecule type" value="Genomic_DNA"/>
</dbReference>
<sequence>MNEMLPDFKANAYHSFSPRGGFRSLLSGKFMPGGSREGRKTVSPGKNAFSVNSPGGTRRLPGSAWKERVWNDLVTVYSPQPPSLYPQERQDLHLPSWT</sequence>
<name>A0AAX0WK33_9BACT</name>
<evidence type="ECO:0000256" key="1">
    <source>
        <dbReference type="SAM" id="MobiDB-lite"/>
    </source>
</evidence>
<evidence type="ECO:0000313" key="2">
    <source>
        <dbReference type="EMBL" id="PND00488.1"/>
    </source>
</evidence>
<evidence type="ECO:0000313" key="3">
    <source>
        <dbReference type="Proteomes" id="UP000236075"/>
    </source>
</evidence>
<proteinExistence type="predicted"/>
<gene>
    <name evidence="2" type="ORF">CXT95_09725</name>
</gene>
<protein>
    <submittedName>
        <fullName evidence="2">Uncharacterized protein</fullName>
    </submittedName>
</protein>
<dbReference type="Proteomes" id="UP000236075">
    <property type="component" value="Unassembled WGS sequence"/>
</dbReference>
<feature type="region of interest" description="Disordered" evidence="1">
    <location>
        <begin position="27"/>
        <end position="62"/>
    </location>
</feature>
<feature type="region of interest" description="Disordered" evidence="1">
    <location>
        <begin position="79"/>
        <end position="98"/>
    </location>
</feature>
<accession>A0AAX0WK33</accession>
<dbReference type="AlphaFoldDB" id="A0AAX0WK33"/>
<reference evidence="2 3" key="1">
    <citation type="journal article" date="2017" name="BMC Genomics">
        <title>Genome sequencing of 39 Akkermansia muciniphila isolates reveals its population structure, genomic and functional diverisity, and global distribution in mammalian gut microbiotas.</title>
        <authorList>
            <person name="Guo X."/>
            <person name="Li S."/>
            <person name="Zhang J."/>
            <person name="Wu F."/>
            <person name="Li X."/>
            <person name="Wu D."/>
            <person name="Zhang M."/>
            <person name="Ou Z."/>
            <person name="Jie Z."/>
            <person name="Yan Q."/>
            <person name="Li P."/>
            <person name="Yi J."/>
            <person name="Peng Y."/>
        </authorList>
    </citation>
    <scope>NUCLEOTIDE SEQUENCE [LARGE SCALE GENOMIC DNA]</scope>
    <source>
        <strain evidence="2 3">GP28</strain>
    </source>
</reference>
<organism evidence="2 3">
    <name type="scientific">Akkermansia muciniphila</name>
    <dbReference type="NCBI Taxonomy" id="239935"/>
    <lineage>
        <taxon>Bacteria</taxon>
        <taxon>Pseudomonadati</taxon>
        <taxon>Verrucomicrobiota</taxon>
        <taxon>Verrucomicrobiia</taxon>
        <taxon>Verrucomicrobiales</taxon>
        <taxon>Akkermansiaceae</taxon>
        <taxon>Akkermansia</taxon>
    </lineage>
</organism>
<comment type="caution">
    <text evidence="2">The sequence shown here is derived from an EMBL/GenBank/DDBJ whole genome shotgun (WGS) entry which is preliminary data.</text>
</comment>